<dbReference type="GO" id="GO:0005829">
    <property type="term" value="C:cytosol"/>
    <property type="evidence" value="ECO:0007669"/>
    <property type="project" value="TreeGrafter"/>
</dbReference>
<reference evidence="3" key="1">
    <citation type="submission" date="2016-03" db="EMBL/GenBank/DDBJ databases">
        <title>Complete genome sequence of Solimmundus cernigliae, representing a novel lineage of polycyclic aromatic hydrocarbon degraders within the Gammaproteobacteria.</title>
        <authorList>
            <person name="Singleton D.R."/>
            <person name="Dickey A.N."/>
            <person name="Scholl E.H."/>
            <person name="Wright F.A."/>
            <person name="Aitken M.D."/>
        </authorList>
    </citation>
    <scope>NUCLEOTIDE SEQUENCE [LARGE SCALE GENOMIC DNA]</scope>
    <source>
        <strain evidence="3">TR3.2</strain>
    </source>
</reference>
<dbReference type="Pfam" id="PF00982">
    <property type="entry name" value="Glyco_transf_20"/>
    <property type="match status" value="1"/>
</dbReference>
<dbReference type="GO" id="GO:0004805">
    <property type="term" value="F:trehalose-phosphatase activity"/>
    <property type="evidence" value="ECO:0007669"/>
    <property type="project" value="TreeGrafter"/>
</dbReference>
<keyword evidence="3" id="KW-1185">Reference proteome</keyword>
<dbReference type="Gene3D" id="3.40.50.2000">
    <property type="entry name" value="Glycogen Phosphorylase B"/>
    <property type="match status" value="2"/>
</dbReference>
<gene>
    <name evidence="2" type="ORF">PG2T_08520</name>
</gene>
<dbReference type="PANTHER" id="PTHR10788:SF106">
    <property type="entry name" value="BCDNA.GH08860"/>
    <property type="match status" value="1"/>
</dbReference>
<evidence type="ECO:0000313" key="2">
    <source>
        <dbReference type="EMBL" id="ANX04216.1"/>
    </source>
</evidence>
<proteinExistence type="inferred from homology"/>
<sequence>MSKPCPPQPRSRPVAESRPRRLVIVSNRLPFVITPAADGSLVSRPGSGGLVTALLPVLRDRGGVWVGWPGLVDHEADLEAALASAAGKAGYRLAPVALSAEDQAGFYFGFSNQVLWPLFHDLQSLCNFDPAYWRSYCAVNHNYAQAVLAEARQDDFVWVHDYQLLLLGAELRRGGLTAPLGFFLHIPFPPLDIYLKLPWRFTLLRALLEYDLIGFQTLHDQRNFTQCVRALLPELRLTHRGSRARLPDGRQVRIGAFPIGIDAAAFQRQARSPTVLAAADALRAELPNRELILGVDRLDYTKGIPQRLEAFRTALHRHPELQERVTLIQVVVPSRDDIPQYRDLKTRIEQLVGEINGEFTRPGGWVPIHYVYRALDRLDLVAYYRAAHIALVTPLKDGMNLVAKEFCACSVDSDGVLILSEFAGAVAQLQHGALLVNPYDLEGTADAIHQACSMAAAERRKRMQLLRRAVSRQNVFRWVNGFLEAAIASDLDTFPLPDDYLPSAEAEHAFWDTELA</sequence>
<organism evidence="2 3">
    <name type="scientific">Immundisolibacter cernigliae</name>
    <dbReference type="NCBI Taxonomy" id="1810504"/>
    <lineage>
        <taxon>Bacteria</taxon>
        <taxon>Pseudomonadati</taxon>
        <taxon>Pseudomonadota</taxon>
        <taxon>Gammaproteobacteria</taxon>
        <taxon>Immundisolibacterales</taxon>
        <taxon>Immundisolibacteraceae</taxon>
        <taxon>Immundisolibacter</taxon>
    </lineage>
</organism>
<dbReference type="OrthoDB" id="9815690at2"/>
<evidence type="ECO:0000256" key="1">
    <source>
        <dbReference type="ARBA" id="ARBA00008799"/>
    </source>
</evidence>
<dbReference type="STRING" id="1810504.PG2T_08520"/>
<dbReference type="InParanoid" id="A0A1B1YU22"/>
<dbReference type="CDD" id="cd03788">
    <property type="entry name" value="GT20_TPS"/>
    <property type="match status" value="1"/>
</dbReference>
<dbReference type="FunCoup" id="A0A1B1YU22">
    <property type="interactions" value="137"/>
</dbReference>
<dbReference type="KEGG" id="gbi:PG2T_08520"/>
<dbReference type="Proteomes" id="UP000092952">
    <property type="component" value="Chromosome"/>
</dbReference>
<comment type="similarity">
    <text evidence="1">Belongs to the glycosyltransferase 20 family.</text>
</comment>
<dbReference type="InterPro" id="IPR001830">
    <property type="entry name" value="Glyco_trans_20"/>
</dbReference>
<dbReference type="GO" id="GO:0005992">
    <property type="term" value="P:trehalose biosynthetic process"/>
    <property type="evidence" value="ECO:0007669"/>
    <property type="project" value="InterPro"/>
</dbReference>
<accession>A0A1B1YU22</accession>
<evidence type="ECO:0000313" key="3">
    <source>
        <dbReference type="Proteomes" id="UP000092952"/>
    </source>
</evidence>
<dbReference type="AlphaFoldDB" id="A0A1B1YU22"/>
<dbReference type="EMBL" id="CP014671">
    <property type="protein sequence ID" value="ANX04216.1"/>
    <property type="molecule type" value="Genomic_DNA"/>
</dbReference>
<dbReference type="GO" id="GO:0003825">
    <property type="term" value="F:alpha,alpha-trehalose-phosphate synthase (UDP-forming) activity"/>
    <property type="evidence" value="ECO:0007669"/>
    <property type="project" value="TreeGrafter"/>
</dbReference>
<name>A0A1B1YU22_9GAMM</name>
<protein>
    <submittedName>
        <fullName evidence="2">Trehalose-6-phosphate synthase</fullName>
    </submittedName>
</protein>
<dbReference type="SUPFAM" id="SSF53756">
    <property type="entry name" value="UDP-Glycosyltransferase/glycogen phosphorylase"/>
    <property type="match status" value="1"/>
</dbReference>
<dbReference type="PANTHER" id="PTHR10788">
    <property type="entry name" value="TREHALOSE-6-PHOSPHATE SYNTHASE"/>
    <property type="match status" value="1"/>
</dbReference>